<keyword evidence="6" id="KW-1185">Reference proteome</keyword>
<dbReference type="Pfam" id="PF13411">
    <property type="entry name" value="MerR_1"/>
    <property type="match status" value="1"/>
</dbReference>
<name>A0ABW2SI97_9ACTO</name>
<dbReference type="RefSeq" id="WP_380971183.1">
    <property type="nucleotide sequence ID" value="NZ_JBHTEF010000001.1"/>
</dbReference>
<feature type="region of interest" description="Disordered" evidence="3">
    <location>
        <begin position="1"/>
        <end position="20"/>
    </location>
</feature>
<sequence length="206" mass="22444">MASRAAGAGPGAGAGDEAPAPSAQPVFVISVAAELAGMHPQTLRQYDRLGLVTPARTKGRGRRYSSRDIQRLRDVQRMSQEDGINLAGIQRIMELQRRVEILEAERSSLRIRLARFEERQDRVFAASSSGEVSSLRRGERMWAPDASAQPPEGVGALVPWDPWEAFNLQAVAAALRMRRSLLNGRMLESRPGTATARVIEGAASDD</sequence>
<evidence type="ECO:0000256" key="1">
    <source>
        <dbReference type="ARBA" id="ARBA00023125"/>
    </source>
</evidence>
<dbReference type="InterPro" id="IPR000551">
    <property type="entry name" value="MerR-type_HTH_dom"/>
</dbReference>
<dbReference type="Gene3D" id="1.10.1660.10">
    <property type="match status" value="1"/>
</dbReference>
<dbReference type="SUPFAM" id="SSF46955">
    <property type="entry name" value="Putative DNA-binding domain"/>
    <property type="match status" value="1"/>
</dbReference>
<keyword evidence="2" id="KW-0175">Coiled coil</keyword>
<evidence type="ECO:0000259" key="4">
    <source>
        <dbReference type="PROSITE" id="PS50937"/>
    </source>
</evidence>
<dbReference type="CDD" id="cd04766">
    <property type="entry name" value="HTH_HspR"/>
    <property type="match status" value="1"/>
</dbReference>
<feature type="coiled-coil region" evidence="2">
    <location>
        <begin position="92"/>
        <end position="119"/>
    </location>
</feature>
<keyword evidence="5" id="KW-0346">Stress response</keyword>
<reference evidence="6" key="1">
    <citation type="journal article" date="2019" name="Int. J. Syst. Evol. Microbiol.">
        <title>The Global Catalogue of Microorganisms (GCM) 10K type strain sequencing project: providing services to taxonomists for standard genome sequencing and annotation.</title>
        <authorList>
            <consortium name="The Broad Institute Genomics Platform"/>
            <consortium name="The Broad Institute Genome Sequencing Center for Infectious Disease"/>
            <person name="Wu L."/>
            <person name="Ma J."/>
        </authorList>
    </citation>
    <scope>NUCLEOTIDE SEQUENCE [LARGE SCALE GENOMIC DNA]</scope>
    <source>
        <strain evidence="6">CCUG 56698</strain>
    </source>
</reference>
<dbReference type="InterPro" id="IPR047057">
    <property type="entry name" value="MerR_fam"/>
</dbReference>
<accession>A0ABW2SI97</accession>
<protein>
    <submittedName>
        <fullName evidence="5">Heat shock protein transcriptional repressor HspR</fullName>
    </submittedName>
</protein>
<dbReference type="InterPro" id="IPR009061">
    <property type="entry name" value="DNA-bd_dom_put_sf"/>
</dbReference>
<dbReference type="PRINTS" id="PR00040">
    <property type="entry name" value="HTHMERR"/>
</dbReference>
<evidence type="ECO:0000256" key="3">
    <source>
        <dbReference type="SAM" id="MobiDB-lite"/>
    </source>
</evidence>
<keyword evidence="1" id="KW-0238">DNA-binding</keyword>
<evidence type="ECO:0000313" key="5">
    <source>
        <dbReference type="EMBL" id="MFC7579727.1"/>
    </source>
</evidence>
<gene>
    <name evidence="5" type="ORF">ACFQWG_00570</name>
</gene>
<comment type="caution">
    <text evidence="5">The sequence shown here is derived from an EMBL/GenBank/DDBJ whole genome shotgun (WGS) entry which is preliminary data.</text>
</comment>
<dbReference type="PANTHER" id="PTHR30204:SF58">
    <property type="entry name" value="HTH-TYPE TRANSCRIPTIONAL REGULATOR YFMP"/>
    <property type="match status" value="1"/>
</dbReference>
<evidence type="ECO:0000313" key="6">
    <source>
        <dbReference type="Proteomes" id="UP001596527"/>
    </source>
</evidence>
<dbReference type="SMART" id="SM00422">
    <property type="entry name" value="HTH_MERR"/>
    <property type="match status" value="1"/>
</dbReference>
<proteinExistence type="predicted"/>
<organism evidence="5 6">
    <name type="scientific">Schaalia naturae</name>
    <dbReference type="NCBI Taxonomy" id="635203"/>
    <lineage>
        <taxon>Bacteria</taxon>
        <taxon>Bacillati</taxon>
        <taxon>Actinomycetota</taxon>
        <taxon>Actinomycetes</taxon>
        <taxon>Actinomycetales</taxon>
        <taxon>Actinomycetaceae</taxon>
        <taxon>Schaalia</taxon>
    </lineage>
</organism>
<dbReference type="PANTHER" id="PTHR30204">
    <property type="entry name" value="REDOX-CYCLING DRUG-SENSING TRANSCRIPTIONAL ACTIVATOR SOXR"/>
    <property type="match status" value="1"/>
</dbReference>
<dbReference type="NCBIfam" id="NF047375">
    <property type="entry name" value="HeatShock_HspR"/>
    <property type="match status" value="1"/>
</dbReference>
<dbReference type="PROSITE" id="PS50937">
    <property type="entry name" value="HTH_MERR_2"/>
    <property type="match status" value="1"/>
</dbReference>
<dbReference type="EMBL" id="JBHTEF010000001">
    <property type="protein sequence ID" value="MFC7579727.1"/>
    <property type="molecule type" value="Genomic_DNA"/>
</dbReference>
<evidence type="ECO:0000256" key="2">
    <source>
        <dbReference type="SAM" id="Coils"/>
    </source>
</evidence>
<feature type="domain" description="HTH merR-type" evidence="4">
    <location>
        <begin position="26"/>
        <end position="95"/>
    </location>
</feature>
<dbReference type="Proteomes" id="UP001596527">
    <property type="component" value="Unassembled WGS sequence"/>
</dbReference>